<keyword evidence="1" id="KW-0732">Signal</keyword>
<dbReference type="Proteomes" id="UP000252792">
    <property type="component" value="Unassembled WGS sequence"/>
</dbReference>
<dbReference type="AlphaFoldDB" id="A0A366JFL1"/>
<feature type="chain" id="PRO_5016744490" evidence="1">
    <location>
        <begin position="24"/>
        <end position="140"/>
    </location>
</feature>
<evidence type="ECO:0000313" key="2">
    <source>
        <dbReference type="EMBL" id="RBP85733.1"/>
    </source>
</evidence>
<comment type="caution">
    <text evidence="2">The sequence shown here is derived from an EMBL/GenBank/DDBJ whole genome shotgun (WGS) entry which is preliminary data.</text>
</comment>
<gene>
    <name evidence="2" type="ORF">DFP80_101228</name>
</gene>
<organism evidence="2 3">
    <name type="scientific">Marinomonas rhizomae</name>
    <dbReference type="NCBI Taxonomy" id="491948"/>
    <lineage>
        <taxon>Bacteria</taxon>
        <taxon>Pseudomonadati</taxon>
        <taxon>Pseudomonadota</taxon>
        <taxon>Gammaproteobacteria</taxon>
        <taxon>Oceanospirillales</taxon>
        <taxon>Oceanospirillaceae</taxon>
        <taxon>Marinomonas</taxon>
    </lineage>
</organism>
<reference evidence="2 3" key="1">
    <citation type="submission" date="2018-06" db="EMBL/GenBank/DDBJ databases">
        <title>Genomic Encyclopedia of Type Strains, Phase III (KMG-III): the genomes of soil and plant-associated and newly described type strains.</title>
        <authorList>
            <person name="Whitman W."/>
        </authorList>
    </citation>
    <scope>NUCLEOTIDE SEQUENCE [LARGE SCALE GENOMIC DNA]</scope>
    <source>
        <strain evidence="2 3">CECT 7377</strain>
    </source>
</reference>
<protein>
    <submittedName>
        <fullName evidence="2">Uncharacterized protein</fullName>
    </submittedName>
</protein>
<dbReference type="EMBL" id="QNSE01000001">
    <property type="protein sequence ID" value="RBP85733.1"/>
    <property type="molecule type" value="Genomic_DNA"/>
</dbReference>
<evidence type="ECO:0000313" key="3">
    <source>
        <dbReference type="Proteomes" id="UP000252792"/>
    </source>
</evidence>
<keyword evidence="3" id="KW-1185">Reference proteome</keyword>
<dbReference type="RefSeq" id="WP_113914971.1">
    <property type="nucleotide sequence ID" value="NZ_QNSE01000001.1"/>
</dbReference>
<sequence length="140" mass="15218">MKTLLSALCVAIPAVLSSSLLTAEEATEAPVCEIKDITSFSYMENLPPNSDIDVGAIYKAKTDELIAFGKKNNLEDFQVISQDASFSPNCCGNYGSQVNMNYTVSYKPSYDAFNAFRKLAGMGAVSTYRVGMENCPIENK</sequence>
<accession>A0A366JFL1</accession>
<name>A0A366JFL1_9GAMM</name>
<feature type="signal peptide" evidence="1">
    <location>
        <begin position="1"/>
        <end position="23"/>
    </location>
</feature>
<proteinExistence type="predicted"/>
<evidence type="ECO:0000256" key="1">
    <source>
        <dbReference type="SAM" id="SignalP"/>
    </source>
</evidence>
<dbReference type="OrthoDB" id="6104134at2"/>